<organism evidence="3 4">
    <name type="scientific">Aliikangiella coralliicola</name>
    <dbReference type="NCBI Taxonomy" id="2592383"/>
    <lineage>
        <taxon>Bacteria</taxon>
        <taxon>Pseudomonadati</taxon>
        <taxon>Pseudomonadota</taxon>
        <taxon>Gammaproteobacteria</taxon>
        <taxon>Oceanospirillales</taxon>
        <taxon>Pleioneaceae</taxon>
        <taxon>Aliikangiella</taxon>
    </lineage>
</organism>
<feature type="coiled-coil region" evidence="1">
    <location>
        <begin position="42"/>
        <end position="69"/>
    </location>
</feature>
<evidence type="ECO:0000256" key="1">
    <source>
        <dbReference type="SAM" id="Coils"/>
    </source>
</evidence>
<dbReference type="Proteomes" id="UP000315439">
    <property type="component" value="Unassembled WGS sequence"/>
</dbReference>
<keyword evidence="4" id="KW-1185">Reference proteome</keyword>
<evidence type="ECO:0008006" key="5">
    <source>
        <dbReference type="Google" id="ProtNLM"/>
    </source>
</evidence>
<keyword evidence="2" id="KW-0732">Signal</keyword>
<sequence length="284" mass="29951">MNKMTKKNRNILTVSNLIFALVFCVNFSVKAETHTDEIYGWKHKLQKQIKELKRQNEMQQQSIDELKALLGCVVKIDNDFIIEGCNLHVRNALGQTDSTDETGNVIIGYNEDISIGDGSQRTGSHNLIMGVDHRYTSYGTIVHGTGHSTSVQNAAAIGGAHNRPHNFGAVIIGGSENFVSASQSVVIGGSFNDAGGASSVVVGGQSNSTFSFGSLVAGGNGNEADGGDSAVFGGQGNQAMAGWSVVVGGQGNAAWGEHSTVTGGRNRSVNGPYDWRAGTLFETE</sequence>
<evidence type="ECO:0000313" key="4">
    <source>
        <dbReference type="Proteomes" id="UP000315439"/>
    </source>
</evidence>
<proteinExistence type="predicted"/>
<dbReference type="RefSeq" id="WP_142891666.1">
    <property type="nucleotide sequence ID" value="NZ_ML660160.1"/>
</dbReference>
<protein>
    <recommendedName>
        <fullName evidence="5">Trimeric autotransporter adhesin YadA-like head domain-containing protein</fullName>
    </recommendedName>
</protein>
<name>A0A545UJG3_9GAMM</name>
<reference evidence="3 4" key="1">
    <citation type="submission" date="2019-07" db="EMBL/GenBank/DDBJ databases">
        <title>Draft genome for Aliikangiella sp. M105.</title>
        <authorList>
            <person name="Wang G."/>
        </authorList>
    </citation>
    <scope>NUCLEOTIDE SEQUENCE [LARGE SCALE GENOMIC DNA]</scope>
    <source>
        <strain evidence="3 4">M105</strain>
    </source>
</reference>
<evidence type="ECO:0000256" key="2">
    <source>
        <dbReference type="SAM" id="SignalP"/>
    </source>
</evidence>
<gene>
    <name evidence="3" type="ORF">FLL46_01590</name>
</gene>
<evidence type="ECO:0000313" key="3">
    <source>
        <dbReference type="EMBL" id="TQV89602.1"/>
    </source>
</evidence>
<keyword evidence="1" id="KW-0175">Coiled coil</keyword>
<dbReference type="AlphaFoldDB" id="A0A545UJG3"/>
<feature type="chain" id="PRO_5021912438" description="Trimeric autotransporter adhesin YadA-like head domain-containing protein" evidence="2">
    <location>
        <begin position="32"/>
        <end position="284"/>
    </location>
</feature>
<dbReference type="InterPro" id="IPR011049">
    <property type="entry name" value="Serralysin-like_metalloprot_C"/>
</dbReference>
<comment type="caution">
    <text evidence="3">The sequence shown here is derived from an EMBL/GenBank/DDBJ whole genome shotgun (WGS) entry which is preliminary data.</text>
</comment>
<accession>A0A545UJG3</accession>
<dbReference type="OrthoDB" id="6194587at2"/>
<feature type="signal peptide" evidence="2">
    <location>
        <begin position="1"/>
        <end position="31"/>
    </location>
</feature>
<dbReference type="Gene3D" id="2.150.10.10">
    <property type="entry name" value="Serralysin-like metalloprotease, C-terminal"/>
    <property type="match status" value="1"/>
</dbReference>
<dbReference type="EMBL" id="VIKS01000001">
    <property type="protein sequence ID" value="TQV89602.1"/>
    <property type="molecule type" value="Genomic_DNA"/>
</dbReference>